<organism evidence="1">
    <name type="scientific">Klosneuvirus KNV1</name>
    <dbReference type="NCBI Taxonomy" id="1977640"/>
    <lineage>
        <taxon>Viruses</taxon>
        <taxon>Varidnaviria</taxon>
        <taxon>Bamfordvirae</taxon>
        <taxon>Nucleocytoviricota</taxon>
        <taxon>Megaviricetes</taxon>
        <taxon>Imitervirales</taxon>
        <taxon>Mimiviridae</taxon>
        <taxon>Klosneuvirinae</taxon>
        <taxon>Klosneuvirus</taxon>
    </lineage>
</organism>
<gene>
    <name evidence="1" type="ORF">Klosneuvirus_4_22</name>
</gene>
<reference evidence="1" key="1">
    <citation type="journal article" date="2017" name="Science">
        <title>Giant viruses with an expanded complement of translation system components.</title>
        <authorList>
            <person name="Schulz F."/>
            <person name="Yutin N."/>
            <person name="Ivanova N.N."/>
            <person name="Ortega D.R."/>
            <person name="Lee T.K."/>
            <person name="Vierheilig J."/>
            <person name="Daims H."/>
            <person name="Horn M."/>
            <person name="Wagner M."/>
            <person name="Jensen G.J."/>
            <person name="Kyrpides N.C."/>
            <person name="Koonin E.V."/>
            <person name="Woyke T."/>
        </authorList>
    </citation>
    <scope>NUCLEOTIDE SEQUENCE</scope>
    <source>
        <strain evidence="1">KNV1</strain>
    </source>
</reference>
<accession>A0A1V0SKF4</accession>
<dbReference type="EMBL" id="KY684111">
    <property type="protein sequence ID" value="ARF12207.1"/>
    <property type="molecule type" value="Genomic_DNA"/>
</dbReference>
<evidence type="ECO:0000313" key="1">
    <source>
        <dbReference type="EMBL" id="ARF12207.1"/>
    </source>
</evidence>
<proteinExistence type="predicted"/>
<name>A0A1V0SKF4_9VIRU</name>
<protein>
    <submittedName>
        <fullName evidence="1">Uncharacterized protein</fullName>
    </submittedName>
</protein>
<sequence>MAFNNMDALEIAKSAAIRRESSKLIKQKACERLYKDMYKLINDETHQIKERIVQQMVINKNNGNKNHKYNKIAFFSGKTYGIDDYVKIFEHCNENDLDDPLIDQLHRKFPVYKVYSKVKREYNKYDEAFDVYYIYIKWKKNQAL</sequence>